<dbReference type="EMBL" id="LCWV01000013">
    <property type="protein sequence ID" value="PWI69067.1"/>
    <property type="molecule type" value="Genomic_DNA"/>
</dbReference>
<organism evidence="2 3">
    <name type="scientific">Purpureocillium lilacinum</name>
    <name type="common">Paecilomyces lilacinus</name>
    <dbReference type="NCBI Taxonomy" id="33203"/>
    <lineage>
        <taxon>Eukaryota</taxon>
        <taxon>Fungi</taxon>
        <taxon>Dikarya</taxon>
        <taxon>Ascomycota</taxon>
        <taxon>Pezizomycotina</taxon>
        <taxon>Sordariomycetes</taxon>
        <taxon>Hypocreomycetidae</taxon>
        <taxon>Hypocreales</taxon>
        <taxon>Ophiocordycipitaceae</taxon>
        <taxon>Purpureocillium</taxon>
    </lineage>
</organism>
<dbReference type="Proteomes" id="UP000245956">
    <property type="component" value="Unassembled WGS sequence"/>
</dbReference>
<accession>A0A2U3E3I3</accession>
<dbReference type="AlphaFoldDB" id="A0A2U3E3I3"/>
<feature type="region of interest" description="Disordered" evidence="1">
    <location>
        <begin position="25"/>
        <end position="58"/>
    </location>
</feature>
<evidence type="ECO:0000313" key="3">
    <source>
        <dbReference type="Proteomes" id="UP000245956"/>
    </source>
</evidence>
<comment type="caution">
    <text evidence="2">The sequence shown here is derived from an EMBL/GenBank/DDBJ whole genome shotgun (WGS) entry which is preliminary data.</text>
</comment>
<evidence type="ECO:0000313" key="2">
    <source>
        <dbReference type="EMBL" id="PWI69067.1"/>
    </source>
</evidence>
<protein>
    <submittedName>
        <fullName evidence="2">Uncharacterized protein</fullName>
    </submittedName>
</protein>
<name>A0A2U3E3I3_PURLI</name>
<proteinExistence type="predicted"/>
<sequence length="344" mass="36121">MVLKITCATLPRKAEAIPTRLRAAPSFASPPTSIVHAGRDRGSGQTCRRGAATDAGNGPRLMTESGSLCGCSHHACASSASRLGNDGTESSRDTIAGTVMERRCTLKFFYWRESRAGPPLLSSPSYSLVIPRSFFPAAQIKQVSPCAQILAARAAIISADRGLKVGFSMTERRGEGQAALESGATRSFPLIEARGSSSGSGGGCDGRAASPFGIWGYCQGGVESGWRRLFAEGKGRCVRFQRLRQEIYDQIVGSLPSATLRLAAKGEGACVLEQGALTAGRCGAVPRDEVDRSCFLRALGGTAGGLDGSSGGRVAKASSRRRHVFEPKDEVSDLDCVMVVGWTG</sequence>
<reference evidence="2 3" key="1">
    <citation type="journal article" date="2016" name="Front. Microbiol.">
        <title>Genome and transcriptome sequences reveal the specific parasitism of the nematophagous Purpureocillium lilacinum 36-1.</title>
        <authorList>
            <person name="Xie J."/>
            <person name="Li S."/>
            <person name="Mo C."/>
            <person name="Xiao X."/>
            <person name="Peng D."/>
            <person name="Wang G."/>
            <person name="Xiao Y."/>
        </authorList>
    </citation>
    <scope>NUCLEOTIDE SEQUENCE [LARGE SCALE GENOMIC DNA]</scope>
    <source>
        <strain evidence="2 3">36-1</strain>
    </source>
</reference>
<gene>
    <name evidence="2" type="ORF">PCL_01452</name>
</gene>
<evidence type="ECO:0000256" key="1">
    <source>
        <dbReference type="SAM" id="MobiDB-lite"/>
    </source>
</evidence>